<gene>
    <name evidence="1" type="ORF">V1477_004260</name>
</gene>
<evidence type="ECO:0000313" key="2">
    <source>
        <dbReference type="Proteomes" id="UP001607303"/>
    </source>
</evidence>
<dbReference type="AlphaFoldDB" id="A0ABD2CR30"/>
<organism evidence="1 2">
    <name type="scientific">Vespula maculifrons</name>
    <name type="common">Eastern yellow jacket</name>
    <name type="synonym">Wasp</name>
    <dbReference type="NCBI Taxonomy" id="7453"/>
    <lineage>
        <taxon>Eukaryota</taxon>
        <taxon>Metazoa</taxon>
        <taxon>Ecdysozoa</taxon>
        <taxon>Arthropoda</taxon>
        <taxon>Hexapoda</taxon>
        <taxon>Insecta</taxon>
        <taxon>Pterygota</taxon>
        <taxon>Neoptera</taxon>
        <taxon>Endopterygota</taxon>
        <taxon>Hymenoptera</taxon>
        <taxon>Apocrita</taxon>
        <taxon>Aculeata</taxon>
        <taxon>Vespoidea</taxon>
        <taxon>Vespidae</taxon>
        <taxon>Vespinae</taxon>
        <taxon>Vespula</taxon>
    </lineage>
</organism>
<protein>
    <submittedName>
        <fullName evidence="1">Uncharacterized protein</fullName>
    </submittedName>
</protein>
<dbReference type="EMBL" id="JAYRBN010000035">
    <property type="protein sequence ID" value="KAL2747568.1"/>
    <property type="molecule type" value="Genomic_DNA"/>
</dbReference>
<accession>A0ABD2CR30</accession>
<name>A0ABD2CR30_VESMC</name>
<dbReference type="Proteomes" id="UP001607303">
    <property type="component" value="Unassembled WGS sequence"/>
</dbReference>
<sequence length="113" mass="12928">MSYLCRQSHALWVSSKAFRVCRDMERSEANRLDSLVPLWTLLGTVWPLAACLPNPPILCAQLRNIGETDGHTRWQCCLSLSAKRANYRAKGKYNDILKAIRRVTYDGTEIDEE</sequence>
<comment type="caution">
    <text evidence="1">The sequence shown here is derived from an EMBL/GenBank/DDBJ whole genome shotgun (WGS) entry which is preliminary data.</text>
</comment>
<reference evidence="1 2" key="1">
    <citation type="journal article" date="2024" name="Ann. Entomol. Soc. Am.">
        <title>Genomic analyses of the southern and eastern yellowjacket wasps (Hymenoptera: Vespidae) reveal evolutionary signatures of social life.</title>
        <authorList>
            <person name="Catto M.A."/>
            <person name="Caine P.B."/>
            <person name="Orr S.E."/>
            <person name="Hunt B.G."/>
            <person name="Goodisman M.A.D."/>
        </authorList>
    </citation>
    <scope>NUCLEOTIDE SEQUENCE [LARGE SCALE GENOMIC DNA]</scope>
    <source>
        <strain evidence="1">232</strain>
        <tissue evidence="1">Head and thorax</tissue>
    </source>
</reference>
<keyword evidence="2" id="KW-1185">Reference proteome</keyword>
<evidence type="ECO:0000313" key="1">
    <source>
        <dbReference type="EMBL" id="KAL2747568.1"/>
    </source>
</evidence>
<proteinExistence type="predicted"/>